<dbReference type="GO" id="GO:0004497">
    <property type="term" value="F:monooxygenase activity"/>
    <property type="evidence" value="ECO:0007669"/>
    <property type="project" value="UniProtKB-KW"/>
</dbReference>
<evidence type="ECO:0000313" key="5">
    <source>
        <dbReference type="EMBL" id="NDW42621.1"/>
    </source>
</evidence>
<keyword evidence="3 4" id="KW-0503">Monooxygenase</keyword>
<evidence type="ECO:0000313" key="7">
    <source>
        <dbReference type="Proteomes" id="UP000197394"/>
    </source>
</evidence>
<dbReference type="PROSITE" id="PS00086">
    <property type="entry name" value="CYTOCHROME_P450"/>
    <property type="match status" value="1"/>
</dbReference>
<keyword evidence="4" id="KW-0614">Plasmid</keyword>
<dbReference type="GO" id="GO:0005506">
    <property type="term" value="F:iron ion binding"/>
    <property type="evidence" value="ECO:0007669"/>
    <property type="project" value="InterPro"/>
</dbReference>
<sequence length="497" mass="56659">MNSVAEIFEKITQTVTSTAADVATTVTDKVKSNEQFQTGKQFLHGQVTRFVPLHTQVRGIQWMQKAKFRVFNVQEFPAFIEQPIPEVATLALAEIDVSNPFLYKQKKWQSYFKRLRDEAPVHYQANSPFGAFWSVTRYDDIVYVDKNHEIFSAEPVIAIGNTPPGLDAEMFIAMDPPKHDVQRQAVQDVVAPKNLKELEGLIRLRVQEVLDQLPTDQPFDWVQNVSIELTARMLATLFDFPYEKRHKLVEWSDLMAGTAEATGGTVTNLDEIFDAAVDAAKHFAELWHRKAAQKSAGAEMGYDLISLMQSNEATKDLIYRPMEFMGNLVLLIVGGNDTTRNSMTGGVYALNLFPNEFVKLKNNPSLIPNMVSEIIRWQTPLAYMRRIAKQDVELNGQTIKKGDKVVMWYVSGNRDERVIERPDELIIDRKGARNHLSFGFGVHRCMGNRLAEMQLRILWEELLQRFENIEVLGEPEIVQSNFVRGYAKMMVKLTAKA</sequence>
<dbReference type="SUPFAM" id="SSF48264">
    <property type="entry name" value="Cytochrome P450"/>
    <property type="match status" value="1"/>
</dbReference>
<keyword evidence="3" id="KW-0408">Iron</keyword>
<dbReference type="CDD" id="cd11033">
    <property type="entry name" value="CYP142-like"/>
    <property type="match status" value="1"/>
</dbReference>
<dbReference type="GO" id="GO:0020037">
    <property type="term" value="F:heme binding"/>
    <property type="evidence" value="ECO:0007669"/>
    <property type="project" value="InterPro"/>
</dbReference>
<dbReference type="AlphaFoldDB" id="A0A246A041"/>
<dbReference type="InterPro" id="IPR002397">
    <property type="entry name" value="Cyt_P450_B"/>
</dbReference>
<dbReference type="Proteomes" id="UP000470018">
    <property type="component" value="Unassembled WGS sequence"/>
</dbReference>
<comment type="similarity">
    <text evidence="2 3">Belongs to the cytochrome P450 family.</text>
</comment>
<keyword evidence="3" id="KW-0479">Metal-binding</keyword>
<dbReference type="RefSeq" id="WP_001089493.1">
    <property type="nucleotide sequence ID" value="NZ_AP014650.1"/>
</dbReference>
<dbReference type="InterPro" id="IPR036396">
    <property type="entry name" value="Cyt_P450_sf"/>
</dbReference>
<evidence type="ECO:0000313" key="4">
    <source>
        <dbReference type="EMBL" id="ASS85527.1"/>
    </source>
</evidence>
<dbReference type="EMBL" id="JAAGTY010000023">
    <property type="protein sequence ID" value="NDW42621.1"/>
    <property type="molecule type" value="Genomic_DNA"/>
</dbReference>
<evidence type="ECO:0000313" key="6">
    <source>
        <dbReference type="EMBL" id="OWK66016.1"/>
    </source>
</evidence>
<dbReference type="EMBL" id="NGKM01000014">
    <property type="protein sequence ID" value="OWK66016.1"/>
    <property type="molecule type" value="Genomic_DNA"/>
</dbReference>
<reference evidence="4" key="2">
    <citation type="submission" date="2017-06" db="EMBL/GenBank/DDBJ databases">
        <title>A large plasmid, pD46-4, carrying a complex resistance region in an extensively-antibiotic resistant ST25 Acinetobacter baumannii.</title>
        <authorList>
            <person name="Nigro S.J."/>
            <person name="Hall R.M."/>
        </authorList>
    </citation>
    <scope>NUCLEOTIDE SEQUENCE</scope>
    <source>
        <plasmid evidence="4">pD46-4</plasmid>
    </source>
</reference>
<organism evidence="5 8">
    <name type="scientific">Acinetobacter baumannii</name>
    <dbReference type="NCBI Taxonomy" id="470"/>
    <lineage>
        <taxon>Bacteria</taxon>
        <taxon>Pseudomonadati</taxon>
        <taxon>Pseudomonadota</taxon>
        <taxon>Gammaproteobacteria</taxon>
        <taxon>Moraxellales</taxon>
        <taxon>Moraxellaceae</taxon>
        <taxon>Acinetobacter</taxon>
        <taxon>Acinetobacter calcoaceticus/baumannii complex</taxon>
    </lineage>
</organism>
<evidence type="ECO:0000256" key="3">
    <source>
        <dbReference type="RuleBase" id="RU000461"/>
    </source>
</evidence>
<protein>
    <submittedName>
        <fullName evidence="5">Cytochrome P450</fullName>
    </submittedName>
    <submittedName>
        <fullName evidence="4">Linalool 8-monooxygenase</fullName>
    </submittedName>
</protein>
<geneLocation type="plasmid" evidence="4">
    <name>pD46-4</name>
</geneLocation>
<evidence type="ECO:0000256" key="2">
    <source>
        <dbReference type="ARBA" id="ARBA00010617"/>
    </source>
</evidence>
<dbReference type="PANTHER" id="PTHR46696:SF1">
    <property type="entry name" value="CYTOCHROME P450 YJIB-RELATED"/>
    <property type="match status" value="1"/>
</dbReference>
<dbReference type="GO" id="GO:0016705">
    <property type="term" value="F:oxidoreductase activity, acting on paired donors, with incorporation or reduction of molecular oxygen"/>
    <property type="evidence" value="ECO:0007669"/>
    <property type="project" value="InterPro"/>
</dbReference>
<reference evidence="5 8" key="3">
    <citation type="submission" date="2020-02" db="EMBL/GenBank/DDBJ databases">
        <title>Whole genome shot-gun sequencing of clinical Carbapenem resistant A. baumannii.</title>
        <authorList>
            <person name="Veeraraghavan B."/>
            <person name="Mathur P."/>
            <person name="Vijayakumar S."/>
            <person name="Vasudevan K."/>
            <person name="Lincy M."/>
            <person name="Kirubananthan A."/>
        </authorList>
    </citation>
    <scope>NUCLEOTIDE SEQUENCE [LARGE SCALE GENOMIC DNA]</scope>
    <source>
        <strain evidence="5 8">SP816</strain>
    </source>
</reference>
<accession>A0A246A041</accession>
<dbReference type="Gene3D" id="1.10.630.10">
    <property type="entry name" value="Cytochrome P450"/>
    <property type="match status" value="1"/>
</dbReference>
<dbReference type="EMBL" id="MF399199">
    <property type="protein sequence ID" value="ASS85527.1"/>
    <property type="molecule type" value="Genomic_DNA"/>
</dbReference>
<dbReference type="Pfam" id="PF00067">
    <property type="entry name" value="p450"/>
    <property type="match status" value="1"/>
</dbReference>
<dbReference type="InterPro" id="IPR017972">
    <property type="entry name" value="Cyt_P450_CS"/>
</dbReference>
<dbReference type="PRINTS" id="PR00359">
    <property type="entry name" value="BP450"/>
</dbReference>
<dbReference type="Proteomes" id="UP000197394">
    <property type="component" value="Unassembled WGS sequence"/>
</dbReference>
<dbReference type="InterPro" id="IPR001128">
    <property type="entry name" value="Cyt_P450"/>
</dbReference>
<keyword evidence="3" id="KW-0560">Oxidoreductase</keyword>
<proteinExistence type="inferred from homology"/>
<gene>
    <name evidence="6" type="ORF">CBE85_13520</name>
    <name evidence="5" type="ORF">G3N53_16225</name>
</gene>
<reference evidence="6 7" key="1">
    <citation type="submission" date="2017-05" db="EMBL/GenBank/DDBJ databases">
        <title>Draft genome sequence of MDR A. baumannii AB360.</title>
        <authorList>
            <person name="Wareham D.W."/>
            <person name="Bean D.C."/>
        </authorList>
    </citation>
    <scope>NUCLEOTIDE SEQUENCE [LARGE SCALE GENOMIC DNA]</scope>
    <source>
        <strain evidence="6 7">AB360</strain>
    </source>
</reference>
<evidence type="ECO:0000313" key="8">
    <source>
        <dbReference type="Proteomes" id="UP000470018"/>
    </source>
</evidence>
<name>A0A246A041_ACIBA</name>
<evidence type="ECO:0000256" key="1">
    <source>
        <dbReference type="ARBA" id="ARBA00001971"/>
    </source>
</evidence>
<comment type="cofactor">
    <cofactor evidence="1">
        <name>heme</name>
        <dbReference type="ChEBI" id="CHEBI:30413"/>
    </cofactor>
</comment>
<keyword evidence="3" id="KW-0349">Heme</keyword>
<dbReference type="PANTHER" id="PTHR46696">
    <property type="entry name" value="P450, PUTATIVE (EUROFUNG)-RELATED"/>
    <property type="match status" value="1"/>
</dbReference>